<proteinExistence type="predicted"/>
<keyword evidence="2" id="KW-0812">Transmembrane</keyword>
<keyword evidence="4" id="KW-1185">Reference proteome</keyword>
<evidence type="ECO:0000313" key="3">
    <source>
        <dbReference type="EMBL" id="GAA5066095.1"/>
    </source>
</evidence>
<reference evidence="3 4" key="1">
    <citation type="journal article" date="2019" name="Int. J. Syst. Evol. Microbiol.">
        <title>The Global Catalogue of Microorganisms (GCM) 10K type strain sequencing project: providing services to taxonomists for standard genome sequencing and annotation.</title>
        <authorList>
            <consortium name="The Broad Institute Genomics Platform"/>
            <consortium name="The Broad Institute Genome Sequencing Center for Infectious Disease"/>
            <person name="Wu L."/>
            <person name="Ma J."/>
        </authorList>
    </citation>
    <scope>NUCLEOTIDE SEQUENCE [LARGE SCALE GENOMIC DNA]</scope>
    <source>
        <strain evidence="3 4">JCM 17504</strain>
    </source>
</reference>
<dbReference type="EMBL" id="BAABKX010000030">
    <property type="protein sequence ID" value="GAA5066095.1"/>
    <property type="molecule type" value="Genomic_DNA"/>
</dbReference>
<protein>
    <submittedName>
        <fullName evidence="3">Uncharacterized protein</fullName>
    </submittedName>
</protein>
<evidence type="ECO:0000313" key="4">
    <source>
        <dbReference type="Proteomes" id="UP001501729"/>
    </source>
</evidence>
<feature type="transmembrane region" description="Helical" evidence="2">
    <location>
        <begin position="83"/>
        <end position="105"/>
    </location>
</feature>
<dbReference type="AlphaFoldDB" id="A0AAV3USI2"/>
<evidence type="ECO:0000256" key="1">
    <source>
        <dbReference type="SAM" id="MobiDB-lite"/>
    </source>
</evidence>
<gene>
    <name evidence="3" type="ORF">GCM10025751_57670</name>
</gene>
<feature type="compositionally biased region" description="Basic and acidic residues" evidence="1">
    <location>
        <begin position="1"/>
        <end position="21"/>
    </location>
</feature>
<sequence length="130" mass="15090">MSDRNKPHDRRKERSVHDVSAKWDGWTHPATSHSDEHERPGEDGDTSDNSTSGYVSWKSPPSERSRTPREAVRTRFNLTDRQWYVVETLLLFAPYPLFVIMYLMFPIDGTVFLVSTLLYSLFAMYVGIFS</sequence>
<keyword evidence="2" id="KW-0472">Membrane</keyword>
<feature type="compositionally biased region" description="Basic and acidic residues" evidence="1">
    <location>
        <begin position="61"/>
        <end position="71"/>
    </location>
</feature>
<organism evidence="3 4">
    <name type="scientific">Haladaptatus pallidirubidus</name>
    <dbReference type="NCBI Taxonomy" id="1008152"/>
    <lineage>
        <taxon>Archaea</taxon>
        <taxon>Methanobacteriati</taxon>
        <taxon>Methanobacteriota</taxon>
        <taxon>Stenosarchaea group</taxon>
        <taxon>Halobacteria</taxon>
        <taxon>Halobacteriales</taxon>
        <taxon>Haladaptataceae</taxon>
        <taxon>Haladaptatus</taxon>
    </lineage>
</organism>
<feature type="region of interest" description="Disordered" evidence="1">
    <location>
        <begin position="1"/>
        <end position="71"/>
    </location>
</feature>
<accession>A0AAV3USI2</accession>
<name>A0AAV3USI2_9EURY</name>
<comment type="caution">
    <text evidence="3">The sequence shown here is derived from an EMBL/GenBank/DDBJ whole genome shotgun (WGS) entry which is preliminary data.</text>
</comment>
<feature type="transmembrane region" description="Helical" evidence="2">
    <location>
        <begin position="111"/>
        <end position="129"/>
    </location>
</feature>
<dbReference type="Proteomes" id="UP001501729">
    <property type="component" value="Unassembled WGS sequence"/>
</dbReference>
<keyword evidence="2" id="KW-1133">Transmembrane helix</keyword>
<feature type="compositionally biased region" description="Basic and acidic residues" evidence="1">
    <location>
        <begin position="33"/>
        <end position="42"/>
    </location>
</feature>
<evidence type="ECO:0000256" key="2">
    <source>
        <dbReference type="SAM" id="Phobius"/>
    </source>
</evidence>